<dbReference type="Proteomes" id="UP001519460">
    <property type="component" value="Unassembled WGS sequence"/>
</dbReference>
<name>A0ABD0KCH4_9CAEN</name>
<organism evidence="2 3">
    <name type="scientific">Batillaria attramentaria</name>
    <dbReference type="NCBI Taxonomy" id="370345"/>
    <lineage>
        <taxon>Eukaryota</taxon>
        <taxon>Metazoa</taxon>
        <taxon>Spiralia</taxon>
        <taxon>Lophotrochozoa</taxon>
        <taxon>Mollusca</taxon>
        <taxon>Gastropoda</taxon>
        <taxon>Caenogastropoda</taxon>
        <taxon>Sorbeoconcha</taxon>
        <taxon>Cerithioidea</taxon>
        <taxon>Batillariidae</taxon>
        <taxon>Batillaria</taxon>
    </lineage>
</organism>
<keyword evidence="3" id="KW-1185">Reference proteome</keyword>
<dbReference type="EMBL" id="JACVVK020000206">
    <property type="protein sequence ID" value="KAK7484685.1"/>
    <property type="molecule type" value="Genomic_DNA"/>
</dbReference>
<sequence length="247" mass="27571">MQLAPDIWNDEIVILGLDLAERSSQPNADCNGRLRMHSMWTEDVSDENSTKIPDRRQEMEGTEGNVSHFTEDPAESQLNTTAGDFPKSSFEIVVACIPKDWHFTFPHHWDLSTLNAFHTPLPGYYSGRTSVWEERIASGNEMGQKNKKQKVRPYRIVDAHLDGISAGGEGGEGEGPARLVVGLSGHCRQNYTTLTLSSVVPWVRLVDNLRVDSAERRQASGHPESRLCRHVRPVDNLRVNSADTPGE</sequence>
<accession>A0ABD0KCH4</accession>
<feature type="compositionally biased region" description="Basic and acidic residues" evidence="1">
    <location>
        <begin position="48"/>
        <end position="59"/>
    </location>
</feature>
<protein>
    <submittedName>
        <fullName evidence="2">Uncharacterized protein</fullName>
    </submittedName>
</protein>
<evidence type="ECO:0000256" key="1">
    <source>
        <dbReference type="SAM" id="MobiDB-lite"/>
    </source>
</evidence>
<proteinExistence type="predicted"/>
<dbReference type="AlphaFoldDB" id="A0ABD0KCH4"/>
<feature type="region of interest" description="Disordered" evidence="1">
    <location>
        <begin position="42"/>
        <end position="82"/>
    </location>
</feature>
<reference evidence="2 3" key="1">
    <citation type="journal article" date="2023" name="Sci. Data">
        <title>Genome assembly of the Korean intertidal mud-creeper Batillaria attramentaria.</title>
        <authorList>
            <person name="Patra A.K."/>
            <person name="Ho P.T."/>
            <person name="Jun S."/>
            <person name="Lee S.J."/>
            <person name="Kim Y."/>
            <person name="Won Y.J."/>
        </authorList>
    </citation>
    <scope>NUCLEOTIDE SEQUENCE [LARGE SCALE GENOMIC DNA]</scope>
    <source>
        <strain evidence="2">Wonlab-2016</strain>
    </source>
</reference>
<comment type="caution">
    <text evidence="2">The sequence shown here is derived from an EMBL/GenBank/DDBJ whole genome shotgun (WGS) entry which is preliminary data.</text>
</comment>
<gene>
    <name evidence="2" type="ORF">BaRGS_00024093</name>
</gene>
<evidence type="ECO:0000313" key="3">
    <source>
        <dbReference type="Proteomes" id="UP001519460"/>
    </source>
</evidence>
<evidence type="ECO:0000313" key="2">
    <source>
        <dbReference type="EMBL" id="KAK7484685.1"/>
    </source>
</evidence>